<evidence type="ECO:0008006" key="5">
    <source>
        <dbReference type="Google" id="ProtNLM"/>
    </source>
</evidence>
<dbReference type="Pfam" id="PF01408">
    <property type="entry name" value="GFO_IDH_MocA"/>
    <property type="match status" value="1"/>
</dbReference>
<evidence type="ECO:0000313" key="4">
    <source>
        <dbReference type="Proteomes" id="UP000761534"/>
    </source>
</evidence>
<evidence type="ECO:0000259" key="2">
    <source>
        <dbReference type="Pfam" id="PF08635"/>
    </source>
</evidence>
<feature type="domain" description="Oxidoreductase putative C-terminal" evidence="2">
    <location>
        <begin position="162"/>
        <end position="303"/>
    </location>
</feature>
<gene>
    <name evidence="3" type="ORF">TRICI_002755</name>
</gene>
<dbReference type="PANTHER" id="PTHR43249">
    <property type="entry name" value="UDP-N-ACETYL-2-AMINO-2-DEOXY-D-GLUCURONATE OXIDASE"/>
    <property type="match status" value="1"/>
</dbReference>
<dbReference type="Gene3D" id="3.30.360.10">
    <property type="entry name" value="Dihydrodipicolinate Reductase, domain 2"/>
    <property type="match status" value="1"/>
</dbReference>
<dbReference type="InterPro" id="IPR000683">
    <property type="entry name" value="Gfo/Idh/MocA-like_OxRdtase_N"/>
</dbReference>
<feature type="domain" description="Gfo/Idh/MocA-like oxidoreductase N-terminal" evidence="1">
    <location>
        <begin position="8"/>
        <end position="158"/>
    </location>
</feature>
<dbReference type="VEuPathDB" id="FungiDB:TRICI_002755"/>
<dbReference type="GO" id="GO:0000166">
    <property type="term" value="F:nucleotide binding"/>
    <property type="evidence" value="ECO:0007669"/>
    <property type="project" value="InterPro"/>
</dbReference>
<dbReference type="InterPro" id="IPR013944">
    <property type="entry name" value="OxRdtase_put_C"/>
</dbReference>
<comment type="caution">
    <text evidence="3">The sequence shown here is derived from an EMBL/GenBank/DDBJ whole genome shotgun (WGS) entry which is preliminary data.</text>
</comment>
<evidence type="ECO:0000259" key="1">
    <source>
        <dbReference type="Pfam" id="PF01408"/>
    </source>
</evidence>
<proteinExistence type="predicted"/>
<dbReference type="OrthoDB" id="10250282at2759"/>
<dbReference type="SUPFAM" id="SSF51735">
    <property type="entry name" value="NAD(P)-binding Rossmann-fold domains"/>
    <property type="match status" value="1"/>
</dbReference>
<dbReference type="SUPFAM" id="SSF55347">
    <property type="entry name" value="Glyceraldehyde-3-phosphate dehydrogenase-like, C-terminal domain"/>
    <property type="match status" value="1"/>
</dbReference>
<keyword evidence="4" id="KW-1185">Reference proteome</keyword>
<dbReference type="Gene3D" id="3.40.50.720">
    <property type="entry name" value="NAD(P)-binding Rossmann-like Domain"/>
    <property type="match status" value="1"/>
</dbReference>
<dbReference type="AlphaFoldDB" id="A0A642V5N9"/>
<sequence>MGADTVYVGYVGAGAITFGAPNVLWNHSERIEAILRTRLAVPVIVDPNEARFKEIMEQKGNGDYADSYKETKWFSSPQEAAMGLDNETKDKIDFWILAAPPHFRGTTIEGRDLELEMIKLFGNKANYFVEKPIATTRSDEPHKVAPQLAENKAVVGIGYMMRYLKVVQKVMSIIKENNLRVMMVTGRYACAYKECHKTPWWMKSQQGGPIIEQATHFCDLMRYIGGDVDMDSVQATTLEHTEPAGEIGVINVDEQAIPPEDRIPRATAAFWKFDSGALGSLTHIVGLHGIRYSNEISVYADGYQFRINDVYTTPVLHVRTPADDSKEQVFSYPEDDMFHNEFYAFLSSAIKKAGKPPLPTEDLLSTEFLSDFADASKTFELTWRIRDISDAHADKLLAQKAASSKKASA</sequence>
<dbReference type="EMBL" id="SWFS01000186">
    <property type="protein sequence ID" value="KAA8915096.1"/>
    <property type="molecule type" value="Genomic_DNA"/>
</dbReference>
<dbReference type="InterPro" id="IPR052515">
    <property type="entry name" value="Gfo/Idh/MocA_Oxidoreductase"/>
</dbReference>
<dbReference type="InterPro" id="IPR036291">
    <property type="entry name" value="NAD(P)-bd_dom_sf"/>
</dbReference>
<dbReference type="Proteomes" id="UP000761534">
    <property type="component" value="Unassembled WGS sequence"/>
</dbReference>
<accession>A0A642V5N9</accession>
<dbReference type="PANTHER" id="PTHR43249:SF1">
    <property type="entry name" value="D-GLUCOSIDE 3-DEHYDROGENASE"/>
    <property type="match status" value="1"/>
</dbReference>
<protein>
    <recommendedName>
        <fullName evidence="5">Gfo/Idh/MocA-like oxidoreductase N-terminal domain-containing protein</fullName>
    </recommendedName>
</protein>
<dbReference type="Pfam" id="PF08635">
    <property type="entry name" value="ox_reductase_C"/>
    <property type="match status" value="1"/>
</dbReference>
<evidence type="ECO:0000313" key="3">
    <source>
        <dbReference type="EMBL" id="KAA8915096.1"/>
    </source>
</evidence>
<organism evidence="3 4">
    <name type="scientific">Trichomonascus ciferrii</name>
    <dbReference type="NCBI Taxonomy" id="44093"/>
    <lineage>
        <taxon>Eukaryota</taxon>
        <taxon>Fungi</taxon>
        <taxon>Dikarya</taxon>
        <taxon>Ascomycota</taxon>
        <taxon>Saccharomycotina</taxon>
        <taxon>Dipodascomycetes</taxon>
        <taxon>Dipodascales</taxon>
        <taxon>Trichomonascaceae</taxon>
        <taxon>Trichomonascus</taxon>
        <taxon>Trichomonascus ciferrii complex</taxon>
    </lineage>
</organism>
<reference evidence="3" key="1">
    <citation type="journal article" date="2019" name="G3 (Bethesda)">
        <title>Genome Assemblies of Two Rare Opportunistic Yeast Pathogens: Diutina rugosa (syn. Candida rugosa) and Trichomonascus ciferrii (syn. Candida ciferrii).</title>
        <authorList>
            <person name="Mixao V."/>
            <person name="Saus E."/>
            <person name="Hansen A.P."/>
            <person name="Lass-Florl C."/>
            <person name="Gabaldon T."/>
        </authorList>
    </citation>
    <scope>NUCLEOTIDE SEQUENCE</scope>
    <source>
        <strain evidence="3">CBS 4856</strain>
    </source>
</reference>
<name>A0A642V5N9_9ASCO</name>